<keyword evidence="1" id="KW-0472">Membrane</keyword>
<dbReference type="SUPFAM" id="SSF51126">
    <property type="entry name" value="Pectin lyase-like"/>
    <property type="match status" value="1"/>
</dbReference>
<proteinExistence type="predicted"/>
<evidence type="ECO:0000256" key="1">
    <source>
        <dbReference type="SAM" id="Phobius"/>
    </source>
</evidence>
<sequence>MLALTEQIKPQILLAIRITHYTQLNLHQQTLYIGGHNIIITGTEEGKFEPQSSLSNTNRPGPSEIQNINGIEGDFIQVFNGILRLQLIVIRLDNSDDKFMPFSAITVHGQTSSISIEYCSFNVTDQTVYLDKDFLSIDKGGNLTIVQTSIENILEKYGPIIFIAASENSNVLMQQINITSCKINESSSGVIHIQYFTGGTVTVDQCQFRNNVVVTFAFTGTKPFAGSLLIELCESPLSSSNIPESGGQQLNRDCGGAITVSGTQALLKEEKIQFIHCLFENNIAGAELKHPNVIHGNDIYFYIVVIPLLNFIGNTQGTDKLDQLLLSNIVQQQFILYVDVTGNDTNTGSKQYPLRMICHAYVMLIRSEEGFKEIIAMKGQYDEPVLVTRDITFTLTGQGYKESIICNTRTKENSVIWTREGTNLIIQDFGLFRYSEVSIIARLVDCDPGSLIILRRCGISNQLTAKYGDKFNAGGVVTSGGLFDTIFYSSQLTDICPITINCSDSEFDFNQIEKVDSTCQFKTGQTEPENNPTPIYFEFYNVTFRHISTNKPSIPFIAIYATPSLGVSFDQCLFEENSFILIQLRQSYFDTIKGQVGQIKFKHSTWITNGKTWRLDGNEWKPYQDVESGVITVQYSYYPNGQNYQSDLDNCKINIGSVIVDSCIFIDNTGLEANDILIEQIIYDKKLITFNNCFRGSQIIETSQNYATFKFDLVTKVKNSINFASIPGLSDFTISSPNRNMIVDSTSILIDGELTEFVAMMIKQDPGYIIQFKTGIIVNEMTLNVRYNKLSIFKDDDVQEEVIFRAKQTPTSPNFFIFLENGAFFDPYSSSLIAVEQSGEISMKSIVIVHFYEKSLNSVIQVKDDAIFNGIQLIFRPIEEQQEETSVIPVTEQTSPYLLCLGGFTILESCIFLPTNFENSAAIKTIYKIGINSKERTQSDDYNLTLKGCQMIGMNRIDEAENSGSAIDAHGMKITLEDCIFDMNTQQSNMMNSKINKQNKKRNEGEQTQPEEHLIPTCGWNTAYIRQNTGSLILSKGSQFNNLNIGAISLLGANLTISDADVQFFNNIKRDLLQGIHKNEDEDEPIIIKPTLLRRNIACGYGSRITSPIESFTENGLQEDSLWILKTDEGKKIENVQQDNVYGNECKLFGGLLNVKSSLFIPHIDKANGTMSADQLGVDITLIGRHLVRCGVVKYKVCEKMKVTNEDGQIIPEKVIERELHCQTQLMENSLHWENETEIVIQTRYQIVRKWEPMEVWLVFADGAQISEILDINMGKLSTYAIIAIVLICVALISTALIILIIILCYQYRERKKIYSAGSNENETELYNNHAQAQEAEGQQRLLIIQDSQYN</sequence>
<dbReference type="EMBL" id="SNRW01000808">
    <property type="protein sequence ID" value="KAA6399161.1"/>
    <property type="molecule type" value="Genomic_DNA"/>
</dbReference>
<dbReference type="InterPro" id="IPR012334">
    <property type="entry name" value="Pectin_lyas_fold"/>
</dbReference>
<name>A0A5J4WW14_9EUKA</name>
<comment type="caution">
    <text evidence="2">The sequence shown here is derived from an EMBL/GenBank/DDBJ whole genome shotgun (WGS) entry which is preliminary data.</text>
</comment>
<keyword evidence="1" id="KW-0812">Transmembrane</keyword>
<dbReference type="Gene3D" id="2.160.20.10">
    <property type="entry name" value="Single-stranded right-handed beta-helix, Pectin lyase-like"/>
    <property type="match status" value="1"/>
</dbReference>
<organism evidence="2 3">
    <name type="scientific">Streblomastix strix</name>
    <dbReference type="NCBI Taxonomy" id="222440"/>
    <lineage>
        <taxon>Eukaryota</taxon>
        <taxon>Metamonada</taxon>
        <taxon>Preaxostyla</taxon>
        <taxon>Oxymonadida</taxon>
        <taxon>Streblomastigidae</taxon>
        <taxon>Streblomastix</taxon>
    </lineage>
</organism>
<protein>
    <submittedName>
        <fullName evidence="2">Uncharacterized protein</fullName>
    </submittedName>
</protein>
<dbReference type="Proteomes" id="UP000324800">
    <property type="component" value="Unassembled WGS sequence"/>
</dbReference>
<feature type="transmembrane region" description="Helical" evidence="1">
    <location>
        <begin position="1280"/>
        <end position="1306"/>
    </location>
</feature>
<evidence type="ECO:0000313" key="3">
    <source>
        <dbReference type="Proteomes" id="UP000324800"/>
    </source>
</evidence>
<dbReference type="InterPro" id="IPR011050">
    <property type="entry name" value="Pectin_lyase_fold/virulence"/>
</dbReference>
<gene>
    <name evidence="2" type="ORF">EZS28_005316</name>
</gene>
<accession>A0A5J4WW14</accession>
<evidence type="ECO:0000313" key="2">
    <source>
        <dbReference type="EMBL" id="KAA6399161.1"/>
    </source>
</evidence>
<keyword evidence="1" id="KW-1133">Transmembrane helix</keyword>
<reference evidence="2 3" key="1">
    <citation type="submission" date="2019-03" db="EMBL/GenBank/DDBJ databases">
        <title>Single cell metagenomics reveals metabolic interactions within the superorganism composed of flagellate Streblomastix strix and complex community of Bacteroidetes bacteria on its surface.</title>
        <authorList>
            <person name="Treitli S.C."/>
            <person name="Kolisko M."/>
            <person name="Husnik F."/>
            <person name="Keeling P."/>
            <person name="Hampl V."/>
        </authorList>
    </citation>
    <scope>NUCLEOTIDE SEQUENCE [LARGE SCALE GENOMIC DNA]</scope>
    <source>
        <strain evidence="2">ST1C</strain>
    </source>
</reference>